<protein>
    <recommendedName>
        <fullName evidence="3 9">NADH-ubiquinone oxidoreductase chain 3</fullName>
        <ecNumber evidence="9">7.1.1.2</ecNumber>
    </recommendedName>
</protein>
<keyword evidence="9" id="KW-1278">Translocase</keyword>
<comment type="similarity">
    <text evidence="2 9">Belongs to the complex I subunit 3 family.</text>
</comment>
<dbReference type="GO" id="GO:0008137">
    <property type="term" value="F:NADH dehydrogenase (ubiquinone) activity"/>
    <property type="evidence" value="ECO:0007669"/>
    <property type="project" value="UniProtKB-UniRule"/>
</dbReference>
<evidence type="ECO:0000256" key="9">
    <source>
        <dbReference type="RuleBase" id="RU003640"/>
    </source>
</evidence>
<name>A0AAU8L1J1_9ANNE</name>
<geneLocation type="mitochondrion" evidence="10"/>
<keyword evidence="6 9" id="KW-1133">Transmembrane helix</keyword>
<evidence type="ECO:0000256" key="3">
    <source>
        <dbReference type="ARBA" id="ARBA00021007"/>
    </source>
</evidence>
<feature type="transmembrane region" description="Helical" evidence="9">
    <location>
        <begin position="6"/>
        <end position="25"/>
    </location>
</feature>
<dbReference type="InterPro" id="IPR038430">
    <property type="entry name" value="NDAH_ubi_oxred_su3_sf"/>
</dbReference>
<organism evidence="10">
    <name type="scientific">Polychaeta sp</name>
    <dbReference type="NCBI Taxonomy" id="3061522"/>
    <lineage>
        <taxon>Eukaryota</taxon>
        <taxon>Metazoa</taxon>
        <taxon>Spiralia</taxon>
        <taxon>Lophotrochozoa</taxon>
        <taxon>Annelida</taxon>
        <taxon>Polychaeta</taxon>
    </lineage>
</organism>
<keyword evidence="9" id="KW-0520">NAD</keyword>
<dbReference type="GO" id="GO:0030964">
    <property type="term" value="C:NADH dehydrogenase complex"/>
    <property type="evidence" value="ECO:0007669"/>
    <property type="project" value="TreeGrafter"/>
</dbReference>
<proteinExistence type="inferred from homology"/>
<keyword evidence="9" id="KW-0679">Respiratory chain</keyword>
<evidence type="ECO:0000256" key="2">
    <source>
        <dbReference type="ARBA" id="ARBA00008472"/>
    </source>
</evidence>
<keyword evidence="9" id="KW-0249">Electron transport</keyword>
<dbReference type="GO" id="GO:0031966">
    <property type="term" value="C:mitochondrial membrane"/>
    <property type="evidence" value="ECO:0007669"/>
    <property type="project" value="UniProtKB-SubCell"/>
</dbReference>
<comment type="subcellular location">
    <subcellularLocation>
        <location evidence="1">Membrane</location>
    </subcellularLocation>
    <subcellularLocation>
        <location evidence="9">Mitochondrion membrane</location>
        <topology evidence="9">Multi-pass membrane protein</topology>
    </subcellularLocation>
</comment>
<evidence type="ECO:0000256" key="1">
    <source>
        <dbReference type="ARBA" id="ARBA00004370"/>
    </source>
</evidence>
<feature type="transmembrane region" description="Helical" evidence="9">
    <location>
        <begin position="89"/>
        <end position="108"/>
    </location>
</feature>
<evidence type="ECO:0000256" key="7">
    <source>
        <dbReference type="ARBA" id="ARBA00023136"/>
    </source>
</evidence>
<keyword evidence="4 9" id="KW-0813">Transport</keyword>
<dbReference type="EC" id="7.1.1.2" evidence="9"/>
<keyword evidence="5 9" id="KW-0812">Transmembrane</keyword>
<keyword evidence="9 10" id="KW-0496">Mitochondrion</keyword>
<feature type="transmembrane region" description="Helical" evidence="9">
    <location>
        <begin position="57"/>
        <end position="77"/>
    </location>
</feature>
<dbReference type="Gene3D" id="1.20.58.1610">
    <property type="entry name" value="NADH:ubiquinone/plastoquinone oxidoreductase, chain 3"/>
    <property type="match status" value="1"/>
</dbReference>
<comment type="function">
    <text evidence="9">Core subunit of the mitochondrial membrane respiratory chain NADH dehydrogenase (Complex I) which catalyzes electron transfer from NADH through the respiratory chain, using ubiquinone as an electron acceptor. Essential for the catalytic activity of complex I.</text>
</comment>
<evidence type="ECO:0000313" key="10">
    <source>
        <dbReference type="EMBL" id="XCN35378.1"/>
    </source>
</evidence>
<gene>
    <name evidence="10" type="primary">ND3</name>
</gene>
<evidence type="ECO:0000256" key="5">
    <source>
        <dbReference type="ARBA" id="ARBA00022692"/>
    </source>
</evidence>
<comment type="catalytic activity">
    <reaction evidence="8 9">
        <text>a ubiquinone + NADH + 5 H(+)(in) = a ubiquinol + NAD(+) + 4 H(+)(out)</text>
        <dbReference type="Rhea" id="RHEA:29091"/>
        <dbReference type="Rhea" id="RHEA-COMP:9565"/>
        <dbReference type="Rhea" id="RHEA-COMP:9566"/>
        <dbReference type="ChEBI" id="CHEBI:15378"/>
        <dbReference type="ChEBI" id="CHEBI:16389"/>
        <dbReference type="ChEBI" id="CHEBI:17976"/>
        <dbReference type="ChEBI" id="CHEBI:57540"/>
        <dbReference type="ChEBI" id="CHEBI:57945"/>
        <dbReference type="EC" id="7.1.1.2"/>
    </reaction>
</comment>
<keyword evidence="7 9" id="KW-0472">Membrane</keyword>
<evidence type="ECO:0000256" key="6">
    <source>
        <dbReference type="ARBA" id="ARBA00022989"/>
    </source>
</evidence>
<dbReference type="AlphaFoldDB" id="A0AAU8L1J1"/>
<evidence type="ECO:0000256" key="8">
    <source>
        <dbReference type="ARBA" id="ARBA00049551"/>
    </source>
</evidence>
<accession>A0AAU8L1J1</accession>
<keyword evidence="9" id="KW-0830">Ubiquinone</keyword>
<dbReference type="PANTHER" id="PTHR11058:SF9">
    <property type="entry name" value="NADH-UBIQUINONE OXIDOREDUCTASE CHAIN 3"/>
    <property type="match status" value="1"/>
</dbReference>
<dbReference type="EMBL" id="PP990759">
    <property type="protein sequence ID" value="XCN35378.1"/>
    <property type="molecule type" value="Genomic_DNA"/>
</dbReference>
<sequence length="117" mass="13432">MLLSFFTFFLSLIISMVLVILWFTYPVMLESNREKLSPFECGFDPTGSARTPFSLRFFLLAVIFLVFDIEIVLLMPLPLMMTNMPPVESSIVVTVFLLLLLLGTAHEYREGSLDWTE</sequence>
<dbReference type="InterPro" id="IPR000440">
    <property type="entry name" value="NADH_UbQ/plastoQ_OxRdtase_su3"/>
</dbReference>
<reference evidence="10" key="1">
    <citation type="submission" date="2024-06" db="EMBL/GenBank/DDBJ databases">
        <title>Genomic investigations of benthic invertebrates from the Clarion-Clipperton fields of polymetallic nodules.</title>
        <authorList>
            <person name="Gastineau R."/>
            <person name="Dabek P."/>
            <person name="Mianowicz K."/>
            <person name="Otis C."/>
            <person name="Stoyanova V."/>
            <person name="Krawcewicz A."/>
            <person name="Abramowski T."/>
        </authorList>
    </citation>
    <scope>NUCLEOTIDE SEQUENCE</scope>
</reference>
<dbReference type="PANTHER" id="PTHR11058">
    <property type="entry name" value="NADH-UBIQUINONE OXIDOREDUCTASE CHAIN 3"/>
    <property type="match status" value="1"/>
</dbReference>
<evidence type="ECO:0000256" key="4">
    <source>
        <dbReference type="ARBA" id="ARBA00022448"/>
    </source>
</evidence>
<dbReference type="Pfam" id="PF00507">
    <property type="entry name" value="Oxidored_q4"/>
    <property type="match status" value="1"/>
</dbReference>